<gene>
    <name evidence="6" type="ORF">DNH61_06150</name>
</gene>
<dbReference type="PANTHER" id="PTHR32089:SF112">
    <property type="entry name" value="LYSOZYME-LIKE PROTEIN-RELATED"/>
    <property type="match status" value="1"/>
</dbReference>
<dbReference type="GO" id="GO:0016301">
    <property type="term" value="F:kinase activity"/>
    <property type="evidence" value="ECO:0007669"/>
    <property type="project" value="UniProtKB-KW"/>
</dbReference>
<evidence type="ECO:0000256" key="2">
    <source>
        <dbReference type="PROSITE-ProRule" id="PRU00284"/>
    </source>
</evidence>
<evidence type="ECO:0000313" key="7">
    <source>
        <dbReference type="Proteomes" id="UP000249522"/>
    </source>
</evidence>
<evidence type="ECO:0000259" key="5">
    <source>
        <dbReference type="PROSITE" id="PS50113"/>
    </source>
</evidence>
<dbReference type="EMBL" id="QKRB01000036">
    <property type="protein sequence ID" value="PZD96775.1"/>
    <property type="molecule type" value="Genomic_DNA"/>
</dbReference>
<dbReference type="PROSITE" id="PS50111">
    <property type="entry name" value="CHEMOTAXIS_TRANSDUC_2"/>
    <property type="match status" value="1"/>
</dbReference>
<comment type="caution">
    <text evidence="6">The sequence shown here is derived from an EMBL/GenBank/DDBJ whole genome shotgun (WGS) entry which is preliminary data.</text>
</comment>
<keyword evidence="7" id="KW-1185">Reference proteome</keyword>
<dbReference type="AlphaFoldDB" id="A0A2W1LPJ4"/>
<dbReference type="RefSeq" id="WP_111145786.1">
    <property type="nucleotide sequence ID" value="NZ_QKRB01000036.1"/>
</dbReference>
<dbReference type="PROSITE" id="PS50112">
    <property type="entry name" value="PAS"/>
    <property type="match status" value="1"/>
</dbReference>
<reference evidence="6 7" key="1">
    <citation type="submission" date="2018-06" db="EMBL/GenBank/DDBJ databases">
        <title>Paenibacillus imtechensis sp. nov.</title>
        <authorList>
            <person name="Pinnaka A.K."/>
            <person name="Singh H."/>
            <person name="Kaur M."/>
        </authorList>
    </citation>
    <scope>NUCLEOTIDE SEQUENCE [LARGE SCALE GENOMIC DNA]</scope>
    <source>
        <strain evidence="6 7">SMB1</strain>
    </source>
</reference>
<dbReference type="PANTHER" id="PTHR32089">
    <property type="entry name" value="METHYL-ACCEPTING CHEMOTAXIS PROTEIN MCPB"/>
    <property type="match status" value="1"/>
</dbReference>
<feature type="domain" description="Methyl-accepting transducer" evidence="3">
    <location>
        <begin position="104"/>
        <end position="283"/>
    </location>
</feature>
<dbReference type="GO" id="GO:0007165">
    <property type="term" value="P:signal transduction"/>
    <property type="evidence" value="ECO:0007669"/>
    <property type="project" value="UniProtKB-KW"/>
</dbReference>
<keyword evidence="6" id="KW-0418">Kinase</keyword>
<dbReference type="NCBIfam" id="TIGR00229">
    <property type="entry name" value="sensory_box"/>
    <property type="match status" value="1"/>
</dbReference>
<dbReference type="PROSITE" id="PS50113">
    <property type="entry name" value="PAC"/>
    <property type="match status" value="1"/>
</dbReference>
<dbReference type="InterPro" id="IPR000700">
    <property type="entry name" value="PAS-assoc_C"/>
</dbReference>
<keyword evidence="1 2" id="KW-0807">Transducer</keyword>
<dbReference type="InterPro" id="IPR000014">
    <property type="entry name" value="PAS"/>
</dbReference>
<keyword evidence="6" id="KW-0808">Transferase</keyword>
<dbReference type="Gene3D" id="3.30.450.20">
    <property type="entry name" value="PAS domain"/>
    <property type="match status" value="1"/>
</dbReference>
<proteinExistence type="predicted"/>
<protein>
    <submittedName>
        <fullName evidence="6">Histidine kinase</fullName>
    </submittedName>
</protein>
<dbReference type="SMART" id="SM00283">
    <property type="entry name" value="MA"/>
    <property type="match status" value="1"/>
</dbReference>
<accession>A0A2W1LPJ4</accession>
<dbReference type="Pfam" id="PF08448">
    <property type="entry name" value="PAS_4"/>
    <property type="match status" value="1"/>
</dbReference>
<feature type="domain" description="PAS" evidence="4">
    <location>
        <begin position="20"/>
        <end position="49"/>
    </location>
</feature>
<dbReference type="InterPro" id="IPR013656">
    <property type="entry name" value="PAS_4"/>
</dbReference>
<evidence type="ECO:0000259" key="3">
    <source>
        <dbReference type="PROSITE" id="PS50111"/>
    </source>
</evidence>
<name>A0A2W1LPJ4_9BACL</name>
<evidence type="ECO:0000256" key="1">
    <source>
        <dbReference type="ARBA" id="ARBA00023224"/>
    </source>
</evidence>
<dbReference type="Proteomes" id="UP000249522">
    <property type="component" value="Unassembled WGS sequence"/>
</dbReference>
<organism evidence="6 7">
    <name type="scientific">Paenibacillus sambharensis</name>
    <dbReference type="NCBI Taxonomy" id="1803190"/>
    <lineage>
        <taxon>Bacteria</taxon>
        <taxon>Bacillati</taxon>
        <taxon>Bacillota</taxon>
        <taxon>Bacilli</taxon>
        <taxon>Bacillales</taxon>
        <taxon>Paenibacillaceae</taxon>
        <taxon>Paenibacillus</taxon>
    </lineage>
</organism>
<dbReference type="InterPro" id="IPR004089">
    <property type="entry name" value="MCPsignal_dom"/>
</dbReference>
<dbReference type="SUPFAM" id="SSF58104">
    <property type="entry name" value="Methyl-accepting chemotaxis protein (MCP) signaling domain"/>
    <property type="match status" value="1"/>
</dbReference>
<dbReference type="CDD" id="cd00130">
    <property type="entry name" value="PAS"/>
    <property type="match status" value="1"/>
</dbReference>
<dbReference type="Pfam" id="PF00015">
    <property type="entry name" value="MCPsignal"/>
    <property type="match status" value="1"/>
</dbReference>
<evidence type="ECO:0000259" key="4">
    <source>
        <dbReference type="PROSITE" id="PS50112"/>
    </source>
</evidence>
<sequence>MNINIDAPAILTAIQNHLAIIMFDTEGHVIWVNENFASAMGYQTEELTGMHHRKFCLPEFAASQAYLDMWAGLRQGKAYQDKIVRVTKDGKVVTLEASYMPVYQQDHVEAIVKVATDITERERLIQQSTTDLMTMAQEMTASTDEVLASSNHLVSNMMSLNTESGKVRDSISSIQSITSVVREIADQSHLLGLNAAIEAARAGETGRSFEVVANEIRKMAGSSKESSDNISIQLAEVIHSIVAMTNQLDTVTKQLSLNSQAISELKKAYQQITVTTQELASSI</sequence>
<evidence type="ECO:0000313" key="6">
    <source>
        <dbReference type="EMBL" id="PZD96775.1"/>
    </source>
</evidence>
<feature type="domain" description="PAC" evidence="5">
    <location>
        <begin position="77"/>
        <end position="130"/>
    </location>
</feature>
<dbReference type="OrthoDB" id="9765776at2"/>
<dbReference type="Gene3D" id="6.10.250.3200">
    <property type="match status" value="1"/>
</dbReference>
<dbReference type="GO" id="GO:0016020">
    <property type="term" value="C:membrane"/>
    <property type="evidence" value="ECO:0007669"/>
    <property type="project" value="InterPro"/>
</dbReference>
<dbReference type="SUPFAM" id="SSF55785">
    <property type="entry name" value="PYP-like sensor domain (PAS domain)"/>
    <property type="match status" value="1"/>
</dbReference>
<dbReference type="InterPro" id="IPR035965">
    <property type="entry name" value="PAS-like_dom_sf"/>
</dbReference>